<dbReference type="Gene3D" id="3.40.309.10">
    <property type="entry name" value="Aldehyde Dehydrogenase, Chain A, domain 2"/>
    <property type="match status" value="1"/>
</dbReference>
<dbReference type="InterPro" id="IPR015590">
    <property type="entry name" value="Aldehyde_DH_dom"/>
</dbReference>
<dbReference type="InterPro" id="IPR016161">
    <property type="entry name" value="Ald_DH/histidinol_DH"/>
</dbReference>
<dbReference type="GO" id="GO:0016620">
    <property type="term" value="F:oxidoreductase activity, acting on the aldehyde or oxo group of donors, NAD or NADP as acceptor"/>
    <property type="evidence" value="ECO:0007669"/>
    <property type="project" value="InterPro"/>
</dbReference>
<reference evidence="2" key="1">
    <citation type="submission" date="2020-05" db="EMBL/GenBank/DDBJ databases">
        <title>Mycena genomes resolve the evolution of fungal bioluminescence.</title>
        <authorList>
            <person name="Tsai I.J."/>
        </authorList>
    </citation>
    <scope>NUCLEOTIDE SEQUENCE</scope>
    <source>
        <strain evidence="2">CCC161011</strain>
    </source>
</reference>
<dbReference type="OrthoDB" id="310895at2759"/>
<name>A0A8H6YX02_9AGAR</name>
<evidence type="ECO:0000259" key="1">
    <source>
        <dbReference type="Pfam" id="PF00171"/>
    </source>
</evidence>
<organism evidence="2 3">
    <name type="scientific">Mycena venus</name>
    <dbReference type="NCBI Taxonomy" id="2733690"/>
    <lineage>
        <taxon>Eukaryota</taxon>
        <taxon>Fungi</taxon>
        <taxon>Dikarya</taxon>
        <taxon>Basidiomycota</taxon>
        <taxon>Agaricomycotina</taxon>
        <taxon>Agaricomycetes</taxon>
        <taxon>Agaricomycetidae</taxon>
        <taxon>Agaricales</taxon>
        <taxon>Marasmiineae</taxon>
        <taxon>Mycenaceae</taxon>
        <taxon>Mycena</taxon>
    </lineage>
</organism>
<comment type="caution">
    <text evidence="2">The sequence shown here is derived from an EMBL/GenBank/DDBJ whole genome shotgun (WGS) entry which is preliminary data.</text>
</comment>
<dbReference type="InterPro" id="IPR016163">
    <property type="entry name" value="Ald_DH_C"/>
</dbReference>
<proteinExistence type="predicted"/>
<evidence type="ECO:0000313" key="3">
    <source>
        <dbReference type="Proteomes" id="UP000620124"/>
    </source>
</evidence>
<dbReference type="Pfam" id="PF00171">
    <property type="entry name" value="Aldedh"/>
    <property type="match status" value="1"/>
</dbReference>
<sequence>MFTERMKNVNVGDPFAPGVDPGLQASQLQYECIMGYIESGKKDGAMVHVGGR</sequence>
<keyword evidence="3" id="KW-1185">Reference proteome</keyword>
<dbReference type="Proteomes" id="UP000620124">
    <property type="component" value="Unassembled WGS sequence"/>
</dbReference>
<dbReference type="SUPFAM" id="SSF53720">
    <property type="entry name" value="ALDH-like"/>
    <property type="match status" value="1"/>
</dbReference>
<dbReference type="EMBL" id="JACAZI010000002">
    <property type="protein sequence ID" value="KAF7368640.1"/>
    <property type="molecule type" value="Genomic_DNA"/>
</dbReference>
<gene>
    <name evidence="2" type="ORF">MVEN_00188200</name>
</gene>
<accession>A0A8H6YX02</accession>
<dbReference type="AlphaFoldDB" id="A0A8H6YX02"/>
<evidence type="ECO:0000313" key="2">
    <source>
        <dbReference type="EMBL" id="KAF7368640.1"/>
    </source>
</evidence>
<feature type="domain" description="Aldehyde dehydrogenase" evidence="1">
    <location>
        <begin position="2"/>
        <end position="51"/>
    </location>
</feature>
<protein>
    <submittedName>
        <fullName evidence="2">Aldedh domain-containing protein</fullName>
    </submittedName>
</protein>